<reference evidence="5" key="1">
    <citation type="submission" date="2023-07" db="EMBL/GenBank/DDBJ databases">
        <title>Sequencing the genomes of 1000 actinobacteria strains.</title>
        <authorList>
            <person name="Klenk H.-P."/>
        </authorList>
    </citation>
    <scope>NUCLEOTIDE SEQUENCE</scope>
    <source>
        <strain evidence="5">DSM 44707</strain>
    </source>
</reference>
<organism evidence="5 6">
    <name type="scientific">Catenuloplanes atrovinosus</name>
    <dbReference type="NCBI Taxonomy" id="137266"/>
    <lineage>
        <taxon>Bacteria</taxon>
        <taxon>Bacillati</taxon>
        <taxon>Actinomycetota</taxon>
        <taxon>Actinomycetes</taxon>
        <taxon>Micromonosporales</taxon>
        <taxon>Micromonosporaceae</taxon>
        <taxon>Catenuloplanes</taxon>
    </lineage>
</organism>
<dbReference type="Gene3D" id="1.10.10.10">
    <property type="entry name" value="Winged helix-like DNA-binding domain superfamily/Winged helix DNA-binding domain"/>
    <property type="match status" value="1"/>
</dbReference>
<dbReference type="InterPro" id="IPR002577">
    <property type="entry name" value="HTH_HxlR"/>
</dbReference>
<dbReference type="AlphaFoldDB" id="A0AAE4CAN7"/>
<gene>
    <name evidence="5" type="ORF">J2S41_004021</name>
</gene>
<dbReference type="EMBL" id="JAVDYB010000001">
    <property type="protein sequence ID" value="MDR7277243.1"/>
    <property type="molecule type" value="Genomic_DNA"/>
</dbReference>
<evidence type="ECO:0000256" key="3">
    <source>
        <dbReference type="ARBA" id="ARBA00023163"/>
    </source>
</evidence>
<dbReference type="GO" id="GO:0003677">
    <property type="term" value="F:DNA binding"/>
    <property type="evidence" value="ECO:0007669"/>
    <property type="project" value="UniProtKB-KW"/>
</dbReference>
<feature type="domain" description="HTH hxlR-type" evidence="4">
    <location>
        <begin position="10"/>
        <end position="109"/>
    </location>
</feature>
<name>A0AAE4CAN7_9ACTN</name>
<evidence type="ECO:0000256" key="2">
    <source>
        <dbReference type="ARBA" id="ARBA00023125"/>
    </source>
</evidence>
<dbReference type="InterPro" id="IPR036388">
    <property type="entry name" value="WH-like_DNA-bd_sf"/>
</dbReference>
<dbReference type="RefSeq" id="WP_310369438.1">
    <property type="nucleotide sequence ID" value="NZ_JAVDYB010000001.1"/>
</dbReference>
<evidence type="ECO:0000313" key="6">
    <source>
        <dbReference type="Proteomes" id="UP001183643"/>
    </source>
</evidence>
<keyword evidence="3" id="KW-0804">Transcription</keyword>
<keyword evidence="6" id="KW-1185">Reference proteome</keyword>
<protein>
    <submittedName>
        <fullName evidence="5">DNA-binding HxlR family transcriptional regulator</fullName>
    </submittedName>
</protein>
<proteinExistence type="predicted"/>
<sequence length="146" mass="15852">MSPRNPPELCSMARALDVVGDRWTFLILREAMAGSRRFSEFRAALGISTDVLAARLAALVGSGVLERSRYQQAGSRPRDEYVLTTAGRQLVVVLASLQQWGDAHAPGSIPSIRFTDEAGEPVHVGFLNDAGVPIDDTEVHARRPGR</sequence>
<comment type="caution">
    <text evidence="5">The sequence shown here is derived from an EMBL/GenBank/DDBJ whole genome shotgun (WGS) entry which is preliminary data.</text>
</comment>
<dbReference type="InterPro" id="IPR036390">
    <property type="entry name" value="WH_DNA-bd_sf"/>
</dbReference>
<accession>A0AAE4CAN7</accession>
<keyword evidence="1" id="KW-0805">Transcription regulation</keyword>
<dbReference type="PROSITE" id="PS51118">
    <property type="entry name" value="HTH_HXLR"/>
    <property type="match status" value="1"/>
</dbReference>
<dbReference type="PANTHER" id="PTHR33204">
    <property type="entry name" value="TRANSCRIPTIONAL REGULATOR, MARR FAMILY"/>
    <property type="match status" value="1"/>
</dbReference>
<dbReference type="Proteomes" id="UP001183643">
    <property type="component" value="Unassembled WGS sequence"/>
</dbReference>
<dbReference type="Pfam" id="PF01638">
    <property type="entry name" value="HxlR"/>
    <property type="match status" value="1"/>
</dbReference>
<keyword evidence="2 5" id="KW-0238">DNA-binding</keyword>
<dbReference type="SUPFAM" id="SSF46785">
    <property type="entry name" value="Winged helix' DNA-binding domain"/>
    <property type="match status" value="1"/>
</dbReference>
<evidence type="ECO:0000259" key="4">
    <source>
        <dbReference type="PROSITE" id="PS51118"/>
    </source>
</evidence>
<evidence type="ECO:0000256" key="1">
    <source>
        <dbReference type="ARBA" id="ARBA00023015"/>
    </source>
</evidence>
<dbReference type="PANTHER" id="PTHR33204:SF18">
    <property type="entry name" value="TRANSCRIPTIONAL REGULATORY PROTEIN"/>
    <property type="match status" value="1"/>
</dbReference>
<evidence type="ECO:0000313" key="5">
    <source>
        <dbReference type="EMBL" id="MDR7277243.1"/>
    </source>
</evidence>